<evidence type="ECO:0000313" key="5">
    <source>
        <dbReference type="Proteomes" id="UP001208935"/>
    </source>
</evidence>
<evidence type="ECO:0000313" key="4">
    <source>
        <dbReference type="EMBL" id="MCW5323626.1"/>
    </source>
</evidence>
<dbReference type="NCBIfam" id="TIGR02059">
    <property type="entry name" value="swm_rep_I"/>
    <property type="match status" value="5"/>
</dbReference>
<evidence type="ECO:0000256" key="1">
    <source>
        <dbReference type="ARBA" id="ARBA00022729"/>
    </source>
</evidence>
<feature type="compositionally biased region" description="Low complexity" evidence="2">
    <location>
        <begin position="1099"/>
        <end position="1112"/>
    </location>
</feature>
<feature type="compositionally biased region" description="Polar residues" evidence="2">
    <location>
        <begin position="549"/>
        <end position="569"/>
    </location>
</feature>
<proteinExistence type="predicted"/>
<feature type="domain" description="Bacterial Ig-like" evidence="3">
    <location>
        <begin position="106"/>
        <end position="205"/>
    </location>
</feature>
<feature type="region of interest" description="Disordered" evidence="2">
    <location>
        <begin position="549"/>
        <end position="571"/>
    </location>
</feature>
<reference evidence="5" key="1">
    <citation type="submission" date="2023-07" db="EMBL/GenBank/DDBJ databases">
        <title>Verminephrobacter genomes.</title>
        <authorList>
            <person name="Lund M.B."/>
        </authorList>
    </citation>
    <scope>NUCLEOTIDE SEQUENCE [LARGE SCALE GENOMIC DNA]</scope>
    <source>
        <strain evidence="5">AtM5-05</strain>
    </source>
</reference>
<feature type="domain" description="Bacterial Ig-like" evidence="3">
    <location>
        <begin position="346"/>
        <end position="441"/>
    </location>
</feature>
<feature type="domain" description="Bacterial Ig-like" evidence="3">
    <location>
        <begin position="228"/>
        <end position="336"/>
    </location>
</feature>
<dbReference type="EMBL" id="QZCW01000006">
    <property type="protein sequence ID" value="MCW5323626.1"/>
    <property type="molecule type" value="Genomic_DNA"/>
</dbReference>
<dbReference type="Pfam" id="PF13753">
    <property type="entry name" value="SWM_repeat"/>
    <property type="match status" value="5"/>
</dbReference>
<dbReference type="Pfam" id="PF19078">
    <property type="entry name" value="Big_12"/>
    <property type="match status" value="3"/>
</dbReference>
<feature type="region of interest" description="Disordered" evidence="2">
    <location>
        <begin position="918"/>
        <end position="940"/>
    </location>
</feature>
<dbReference type="InterPro" id="IPR014755">
    <property type="entry name" value="Cu-Rt/internalin_Ig-like"/>
</dbReference>
<comment type="caution">
    <text evidence="4">The sequence shown here is derived from an EMBL/GenBank/DDBJ whole genome shotgun (WGS) entry which is preliminary data.</text>
</comment>
<dbReference type="InterPro" id="IPR044048">
    <property type="entry name" value="Big_12"/>
</dbReference>
<organism evidence="4 5">
    <name type="scientific">Verminephrobacter aporrectodeae subsp. tuberculatae</name>
    <dbReference type="NCBI Taxonomy" id="1110392"/>
    <lineage>
        <taxon>Bacteria</taxon>
        <taxon>Pseudomonadati</taxon>
        <taxon>Pseudomonadota</taxon>
        <taxon>Betaproteobacteria</taxon>
        <taxon>Burkholderiales</taxon>
        <taxon>Comamonadaceae</taxon>
        <taxon>Verminephrobacter</taxon>
    </lineage>
</organism>
<sequence length="1121" mass="115998">MAITSVRIQSVKSKLHKGEWTLVDFWFNETPYESSFKLADDCTTPTGTHLSGLTKDSRDPRHYWATLSVNDDVEITGRISINLANVEDPSGYWGSGTFQSNWISIDTLNPRVRSITLDDTNLKAGETTRVRFAFSEIVTVESVRAAIDLSNAHGTLDGFYIEGGNTWIAIFTPAANTANAEGCRIGLNVSQVRDLHGNAGQDSSRGSNPVYSSSYTVSTLPPSLAADAITFSNSMLSLASTTSVVTLTFSEPVKGLSSASLQLPAPGVRGTLSAPVAQNPDANGYSAVWTATLTAPGMSSTDNVQGNKITVNLAGVTDRDGIQATTDRVESSNTYAIDVLKAYADFTMSDTNLGIGEVATVTVHFNEKVTGFTLDDIGTPQNALTATMSDLVNTDDRQTWTFRLTPDPDSEGQAGFYLHADSVTDLAGNPSPNTSSASTASYSVDHTRPVLTSATVNGNQLVLTYTEANTLDAAALAGNAGFAVSSAAGTPAITVNSAVVDGAAKTVTLTLSRAVAHAETVRVSYTKPAAGAVVQDAAGNDAANFSDQAVTNNTPADTTPPQLITTGDTTRPKVTGDQLVLSFSGTGNLDGDPIHKPAGGAFTVLVNGVANTVTTVTVDARAKTVTLTLSTAVTHGQSITVAYADPTTGNDTNAIQDVAGNDVASFAATEVTNNTPAPPDTTAPQLIITGDTTRPKVNGDQLVLSFSDTGNLDGDPIHKPASGAFTVLVNGVANAVTTVTVQSRAKTVTLTLSTAVTHGQSVTVAYTDPTTGNDTNAIQDYAGNDAASFAATEVTNNTPAPPDTTAPQLIITGDTTRPKVNGDQLVLSFSDTGNLDADPTHKPANGAFTVLVNGVANAVTNVSVEAQAKTVTLTLSTAVTHGQSVTVAYADPTTGNDANAIQDTAGNDAASFAATAVTNNTPAPPDTTPPQLITTGDTTRPKVTGDQLVLSFSDTGNLDADPTHKPANGAFTVLVNGVANAVTHVSVEAQAKTVTLTLTTAVSHGQSVTVAYADPTTGNDANAIQDAAGNDVASFAATAVTNNTPAPPDTTPPQLITTGDTTRAPRSPATNWCSALATRATWTRTRRTSRRTEPLRCWSTASQTPSPTSASRPRPRPSRSR</sequence>
<feature type="region of interest" description="Disordered" evidence="2">
    <location>
        <begin position="1082"/>
        <end position="1121"/>
    </location>
</feature>
<dbReference type="InterPro" id="IPR028059">
    <property type="entry name" value="SWM_rpt"/>
</dbReference>
<feature type="region of interest" description="Disordered" evidence="2">
    <location>
        <begin position="1042"/>
        <end position="1069"/>
    </location>
</feature>
<protein>
    <recommendedName>
        <fullName evidence="3">Bacterial Ig-like domain-containing protein</fullName>
    </recommendedName>
</protein>
<keyword evidence="5" id="KW-1185">Reference proteome</keyword>
<dbReference type="Gene3D" id="2.60.40.1220">
    <property type="match status" value="5"/>
</dbReference>
<dbReference type="InterPro" id="IPR011801">
    <property type="entry name" value="Swm_rep_I_cyn"/>
</dbReference>
<evidence type="ECO:0000259" key="3">
    <source>
        <dbReference type="Pfam" id="PF19078"/>
    </source>
</evidence>
<name>A0ABT3KZ53_9BURK</name>
<accession>A0ABT3KZ53</accession>
<dbReference type="Proteomes" id="UP001208935">
    <property type="component" value="Unassembled WGS sequence"/>
</dbReference>
<keyword evidence="1" id="KW-0732">Signal</keyword>
<evidence type="ECO:0000256" key="2">
    <source>
        <dbReference type="SAM" id="MobiDB-lite"/>
    </source>
</evidence>
<gene>
    <name evidence="4" type="ORF">D5039_21495</name>
</gene>